<organism evidence="1 2">
    <name type="scientific">Eiseniibacteriota bacterium</name>
    <dbReference type="NCBI Taxonomy" id="2212470"/>
    <lineage>
        <taxon>Bacteria</taxon>
        <taxon>Candidatus Eiseniibacteriota</taxon>
    </lineage>
</organism>
<reference evidence="1" key="1">
    <citation type="submission" date="2020-07" db="EMBL/GenBank/DDBJ databases">
        <title>Huge and variable diversity of episymbiotic CPR bacteria and DPANN archaea in groundwater ecosystems.</title>
        <authorList>
            <person name="He C.Y."/>
            <person name="Keren R."/>
            <person name="Whittaker M."/>
            <person name="Farag I.F."/>
            <person name="Doudna J."/>
            <person name="Cate J.H.D."/>
            <person name="Banfield J.F."/>
        </authorList>
    </citation>
    <scope>NUCLEOTIDE SEQUENCE</scope>
    <source>
        <strain evidence="1">NC_groundwater_928_Pr1_S-0.2um_72_17</strain>
    </source>
</reference>
<comment type="caution">
    <text evidence="1">The sequence shown here is derived from an EMBL/GenBank/DDBJ whole genome shotgun (WGS) entry which is preliminary data.</text>
</comment>
<dbReference type="Proteomes" id="UP000807850">
    <property type="component" value="Unassembled WGS sequence"/>
</dbReference>
<proteinExistence type="predicted"/>
<evidence type="ECO:0000313" key="1">
    <source>
        <dbReference type="EMBL" id="MBI3539873.1"/>
    </source>
</evidence>
<dbReference type="EMBL" id="JACQAY010000204">
    <property type="protein sequence ID" value="MBI3539873.1"/>
    <property type="molecule type" value="Genomic_DNA"/>
</dbReference>
<name>A0A9D6QML0_UNCEI</name>
<accession>A0A9D6QML0</accession>
<protein>
    <submittedName>
        <fullName evidence="1">Uncharacterized protein</fullName>
    </submittedName>
</protein>
<dbReference type="AlphaFoldDB" id="A0A9D6QML0"/>
<evidence type="ECO:0000313" key="2">
    <source>
        <dbReference type="Proteomes" id="UP000807850"/>
    </source>
</evidence>
<gene>
    <name evidence="1" type="ORF">HY076_06335</name>
</gene>
<sequence>MQPTIGRDGSIRLRVTVNVLAPGTVKLEADAHWPMDESRSGRPENETPPIRWWGRDEVSRGLPIGRRTIDLNPRLRRSEFGAPRGIGRDSLYILLSRNSALGVSQTSWWYTHGKAAGPAY</sequence>